<proteinExistence type="inferred from homology"/>
<dbReference type="CDD" id="cd08645">
    <property type="entry name" value="FMT_core_GART"/>
    <property type="match status" value="1"/>
</dbReference>
<dbReference type="InterPro" id="IPR002376">
    <property type="entry name" value="Formyl_transf_N"/>
</dbReference>
<evidence type="ECO:0000256" key="1">
    <source>
        <dbReference type="ARBA" id="ARBA00005054"/>
    </source>
</evidence>
<feature type="binding site" evidence="4">
    <location>
        <begin position="87"/>
        <end position="89"/>
    </location>
    <ligand>
        <name>N(1)-(5-phospho-beta-D-ribosyl)glycinamide</name>
        <dbReference type="ChEBI" id="CHEBI:143788"/>
    </ligand>
</feature>
<reference evidence="7 8" key="1">
    <citation type="submission" date="2018-06" db="EMBL/GenBank/DDBJ databases">
        <title>Comparative genomics of Brasilonema spp. strains.</title>
        <authorList>
            <person name="Alvarenga D.O."/>
            <person name="Fiore M.F."/>
            <person name="Varani A.M."/>
        </authorList>
    </citation>
    <scope>NUCLEOTIDE SEQUENCE [LARGE SCALE GENOMIC DNA]</scope>
    <source>
        <strain evidence="7 8">CENA114</strain>
    </source>
</reference>
<protein>
    <recommendedName>
        <fullName evidence="4">Phosphoribosylglycinamide formyltransferase</fullName>
        <ecNumber evidence="4">2.1.2.2</ecNumber>
    </recommendedName>
    <alternativeName>
        <fullName evidence="4">5'-phosphoribosylglycinamide transformylase</fullName>
    </alternativeName>
    <alternativeName>
        <fullName evidence="4">GAR transformylase</fullName>
        <shortName evidence="4">GART</shortName>
    </alternativeName>
</protein>
<feature type="region of interest" description="Disordered" evidence="5">
    <location>
        <begin position="1"/>
        <end position="58"/>
    </location>
</feature>
<feature type="active site" description="Proton donor" evidence="4">
    <location>
        <position position="184"/>
    </location>
</feature>
<evidence type="ECO:0000259" key="6">
    <source>
        <dbReference type="Pfam" id="PF00551"/>
    </source>
</evidence>
<keyword evidence="2 4" id="KW-0808">Transferase</keyword>
<keyword evidence="8" id="KW-1185">Reference proteome</keyword>
<dbReference type="EC" id="2.1.2.2" evidence="4"/>
<feature type="domain" description="Formyl transferase N-terminal" evidence="6">
    <location>
        <begin position="79"/>
        <end position="257"/>
    </location>
</feature>
<sequence>MSFSPDFTQQSPDATFYPARRRSAENVPWEPLQGDALRTEVAPEEDSPAELTHPDTSFPSLISPTVSADILRTQTPIKLGILASGSGSNFEAVAQAIKDGQLSAQIQVLIYNNPDAYAAVRAAKWGVPAVLLNHRDYKSREDLDRQIVQTLREYDVELVVMAGWMRLVTSVLIDAYPDKIINIHPSLLPSFKGSRAIEQALAEGVKIAGCTVHLVCLEMDSGSILMQAAVPVLPDDTPETLHARIQVQEHRILPAAIALVASGDF</sequence>
<comment type="catalytic activity">
    <reaction evidence="4">
        <text>N(1)-(5-phospho-beta-D-ribosyl)glycinamide + (6R)-10-formyltetrahydrofolate = N(2)-formyl-N(1)-(5-phospho-beta-D-ribosyl)glycinamide + (6S)-5,6,7,8-tetrahydrofolate + H(+)</text>
        <dbReference type="Rhea" id="RHEA:15053"/>
        <dbReference type="ChEBI" id="CHEBI:15378"/>
        <dbReference type="ChEBI" id="CHEBI:57453"/>
        <dbReference type="ChEBI" id="CHEBI:143788"/>
        <dbReference type="ChEBI" id="CHEBI:147286"/>
        <dbReference type="ChEBI" id="CHEBI:195366"/>
        <dbReference type="EC" id="2.1.2.2"/>
    </reaction>
</comment>
<feature type="compositionally biased region" description="Polar residues" evidence="5">
    <location>
        <begin position="1"/>
        <end position="13"/>
    </location>
</feature>
<feature type="binding site" evidence="4">
    <location>
        <position position="140"/>
    </location>
    <ligand>
        <name>(6R)-10-formyltetrahydrofolate</name>
        <dbReference type="ChEBI" id="CHEBI:195366"/>
    </ligand>
</feature>
<dbReference type="InterPro" id="IPR036477">
    <property type="entry name" value="Formyl_transf_N_sf"/>
</dbReference>
<dbReference type="Pfam" id="PF00551">
    <property type="entry name" value="Formyl_trans_N"/>
    <property type="match status" value="1"/>
</dbReference>
<feature type="binding site" evidence="4">
    <location>
        <begin position="165"/>
        <end position="168"/>
    </location>
    <ligand>
        <name>(6R)-10-formyltetrahydrofolate</name>
        <dbReference type="ChEBI" id="CHEBI:195366"/>
    </ligand>
</feature>
<dbReference type="NCBIfam" id="TIGR00639">
    <property type="entry name" value="PurN"/>
    <property type="match status" value="1"/>
</dbReference>
<evidence type="ECO:0000256" key="5">
    <source>
        <dbReference type="SAM" id="MobiDB-lite"/>
    </source>
</evidence>
<evidence type="ECO:0000313" key="8">
    <source>
        <dbReference type="Proteomes" id="UP000503129"/>
    </source>
</evidence>
<dbReference type="SUPFAM" id="SSF53328">
    <property type="entry name" value="Formyltransferase"/>
    <property type="match status" value="1"/>
</dbReference>
<name>A0A856MLA4_9CYAN</name>
<dbReference type="HAMAP" id="MF_01930">
    <property type="entry name" value="PurN"/>
    <property type="match status" value="1"/>
</dbReference>
<dbReference type="PANTHER" id="PTHR43369">
    <property type="entry name" value="PHOSPHORIBOSYLGLYCINAMIDE FORMYLTRANSFERASE"/>
    <property type="match status" value="1"/>
</dbReference>
<dbReference type="GO" id="GO:0005829">
    <property type="term" value="C:cytosol"/>
    <property type="evidence" value="ECO:0007669"/>
    <property type="project" value="TreeGrafter"/>
</dbReference>
<evidence type="ECO:0000256" key="4">
    <source>
        <dbReference type="HAMAP-Rule" id="MF_01930"/>
    </source>
</evidence>
<dbReference type="InterPro" id="IPR004607">
    <property type="entry name" value="GART"/>
</dbReference>
<dbReference type="UniPathway" id="UPA00074">
    <property type="reaction ID" value="UER00126"/>
</dbReference>
<accession>A0A856MLA4</accession>
<dbReference type="GO" id="GO:0004644">
    <property type="term" value="F:phosphoribosylglycinamide formyltransferase activity"/>
    <property type="evidence" value="ECO:0007669"/>
    <property type="project" value="UniProtKB-UniRule"/>
</dbReference>
<feature type="binding site" evidence="4">
    <location>
        <position position="182"/>
    </location>
    <ligand>
        <name>(6R)-10-formyltetrahydrofolate</name>
        <dbReference type="ChEBI" id="CHEBI:195366"/>
    </ligand>
</feature>
<evidence type="ECO:0000256" key="2">
    <source>
        <dbReference type="ARBA" id="ARBA00022679"/>
    </source>
</evidence>
<dbReference type="Proteomes" id="UP000503129">
    <property type="component" value="Chromosome"/>
</dbReference>
<dbReference type="KEGG" id="bsen:DP114_19005"/>
<comment type="pathway">
    <text evidence="1 4">Purine metabolism; IMP biosynthesis via de novo pathway; N(2)-formyl-N(1)-(5-phospho-D-ribosyl)glycinamide from N(1)-(5-phospho-D-ribosyl)glycinamide (10-formyl THF route): step 1/1.</text>
</comment>
<gene>
    <name evidence="4" type="primary">purN</name>
    <name evidence="7" type="ORF">DP114_19005</name>
</gene>
<dbReference type="AlphaFoldDB" id="A0A856MLA4"/>
<dbReference type="Gene3D" id="3.40.50.170">
    <property type="entry name" value="Formyl transferase, N-terminal domain"/>
    <property type="match status" value="1"/>
</dbReference>
<comment type="similarity">
    <text evidence="4">Belongs to the GART family.</text>
</comment>
<evidence type="ECO:0000313" key="7">
    <source>
        <dbReference type="EMBL" id="QDL09706.1"/>
    </source>
</evidence>
<dbReference type="EMBL" id="CP030118">
    <property type="protein sequence ID" value="QDL09706.1"/>
    <property type="molecule type" value="Genomic_DNA"/>
</dbReference>
<feature type="site" description="Raises pKa of active site His" evidence="4">
    <location>
        <position position="220"/>
    </location>
</feature>
<dbReference type="GO" id="GO:0006189">
    <property type="term" value="P:'de novo' IMP biosynthetic process"/>
    <property type="evidence" value="ECO:0007669"/>
    <property type="project" value="UniProtKB-UniRule"/>
</dbReference>
<comment type="function">
    <text evidence="4">Catalyzes the transfer of a formyl group from 10-formyltetrahydrofolate to 5-phospho-ribosyl-glycinamide (GAR), producing 5-phospho-ribosyl-N-formylglycinamide (FGAR) and tetrahydrofolate.</text>
</comment>
<evidence type="ECO:0000256" key="3">
    <source>
        <dbReference type="ARBA" id="ARBA00022755"/>
    </source>
</evidence>
<organism evidence="7 8">
    <name type="scientific">Brasilonema sennae CENA114</name>
    <dbReference type="NCBI Taxonomy" id="415709"/>
    <lineage>
        <taxon>Bacteria</taxon>
        <taxon>Bacillati</taxon>
        <taxon>Cyanobacteriota</taxon>
        <taxon>Cyanophyceae</taxon>
        <taxon>Nostocales</taxon>
        <taxon>Scytonemataceae</taxon>
        <taxon>Brasilonema</taxon>
        <taxon>Bromeliae group (in: Brasilonema)</taxon>
    </lineage>
</organism>
<keyword evidence="3 4" id="KW-0658">Purine biosynthesis</keyword>
<dbReference type="PANTHER" id="PTHR43369:SF2">
    <property type="entry name" value="PHOSPHORIBOSYLGLYCINAMIDE FORMYLTRANSFERASE"/>
    <property type="match status" value="1"/>
</dbReference>